<reference evidence="1 2" key="1">
    <citation type="journal article" date="2019" name="Genome Biol. Evol.">
        <title>Insights into the evolution of the New World diploid cottons (Gossypium, subgenus Houzingenia) based on genome sequencing.</title>
        <authorList>
            <person name="Grover C.E."/>
            <person name="Arick M.A. 2nd"/>
            <person name="Thrash A."/>
            <person name="Conover J.L."/>
            <person name="Sanders W.S."/>
            <person name="Peterson D.G."/>
            <person name="Frelichowski J.E."/>
            <person name="Scheffler J.A."/>
            <person name="Scheffler B.E."/>
            <person name="Wendel J.F."/>
        </authorList>
    </citation>
    <scope>NUCLEOTIDE SEQUENCE [LARGE SCALE GENOMIC DNA]</scope>
    <source>
        <strain evidence="1">0</strain>
        <tissue evidence="1">Leaf</tissue>
    </source>
</reference>
<accession>A0A7J9HRG2</accession>
<evidence type="ECO:0000313" key="1">
    <source>
        <dbReference type="EMBL" id="MBA0812427.1"/>
    </source>
</evidence>
<name>A0A7J9HRG2_9ROSI</name>
<dbReference type="Proteomes" id="UP000593560">
    <property type="component" value="Unassembled WGS sequence"/>
</dbReference>
<gene>
    <name evidence="1" type="ORF">Gohar_026396</name>
</gene>
<comment type="caution">
    <text evidence="1">The sequence shown here is derived from an EMBL/GenBank/DDBJ whole genome shotgun (WGS) entry which is preliminary data.</text>
</comment>
<protein>
    <submittedName>
        <fullName evidence="1">Uncharacterized protein</fullName>
    </submittedName>
</protein>
<keyword evidence="2" id="KW-1185">Reference proteome</keyword>
<dbReference type="AlphaFoldDB" id="A0A7J9HRG2"/>
<proteinExistence type="predicted"/>
<organism evidence="1 2">
    <name type="scientific">Gossypium harknessii</name>
    <dbReference type="NCBI Taxonomy" id="34285"/>
    <lineage>
        <taxon>Eukaryota</taxon>
        <taxon>Viridiplantae</taxon>
        <taxon>Streptophyta</taxon>
        <taxon>Embryophyta</taxon>
        <taxon>Tracheophyta</taxon>
        <taxon>Spermatophyta</taxon>
        <taxon>Magnoliopsida</taxon>
        <taxon>eudicotyledons</taxon>
        <taxon>Gunneridae</taxon>
        <taxon>Pentapetalae</taxon>
        <taxon>rosids</taxon>
        <taxon>malvids</taxon>
        <taxon>Malvales</taxon>
        <taxon>Malvaceae</taxon>
        <taxon>Malvoideae</taxon>
        <taxon>Gossypium</taxon>
    </lineage>
</organism>
<dbReference type="EMBL" id="JABFAD010000011">
    <property type="protein sequence ID" value="MBA0812427.1"/>
    <property type="molecule type" value="Genomic_DNA"/>
</dbReference>
<evidence type="ECO:0000313" key="2">
    <source>
        <dbReference type="Proteomes" id="UP000593560"/>
    </source>
</evidence>
<sequence length="52" mass="5978">MLGGLIYPWIPPVSAKQTHGLLITCFGNYTNMCLLEHLWLICMQELVSLDYH</sequence>